<feature type="domain" description="Histidine kinase" evidence="6">
    <location>
        <begin position="135"/>
        <end position="251"/>
    </location>
</feature>
<dbReference type="Gene3D" id="3.30.565.10">
    <property type="entry name" value="Histidine kinase-like ATPase, C-terminal domain"/>
    <property type="match status" value="1"/>
</dbReference>
<evidence type="ECO:0000256" key="3">
    <source>
        <dbReference type="ARBA" id="ARBA00022553"/>
    </source>
</evidence>
<dbReference type="PRINTS" id="PR00344">
    <property type="entry name" value="BCTRLSENSOR"/>
</dbReference>
<reference evidence="7" key="1">
    <citation type="submission" date="2020-10" db="EMBL/GenBank/DDBJ databases">
        <title>ChiBAC.</title>
        <authorList>
            <person name="Zenner C."/>
            <person name="Hitch T.C.A."/>
            <person name="Clavel T."/>
        </authorList>
    </citation>
    <scope>NUCLEOTIDE SEQUENCE</scope>
    <source>
        <strain evidence="7">DSM 107454</strain>
    </source>
</reference>
<evidence type="ECO:0000313" key="8">
    <source>
        <dbReference type="Proteomes" id="UP000806542"/>
    </source>
</evidence>
<sequence>MMMVQKDNQVFNQMGEEREVRFDIARVAEHVVFQTMAEVTPTLQYFVHNISLTPEEFDAARRAELLCRGLVGRISAIAELYGSEDMVSGVRMVTYNLTQFFTVLTDQMNETLGLKEKGEITFSLTEDSEPDASFDARRICMIVYHLVSNALEHGITQNKNIEIRCRNFKNKFELSVRDHGGGIPKEIQPHIFHRFLEDFSFKNQMLGMFPPQIKGLGLPLCRKLAKDMNGELVFKNYVSGARFTVVLPQVSAGLREVCVFQPDPALLERCMADLLLLYASRMIKEENK</sequence>
<keyword evidence="3" id="KW-0597">Phosphoprotein</keyword>
<gene>
    <name evidence="7" type="ORF">INF28_07905</name>
</gene>
<accession>A0A9D5M4C8</accession>
<dbReference type="AlphaFoldDB" id="A0A9D5M4C8"/>
<dbReference type="SUPFAM" id="SSF55874">
    <property type="entry name" value="ATPase domain of HSP90 chaperone/DNA topoisomerase II/histidine kinase"/>
    <property type="match status" value="1"/>
</dbReference>
<name>A0A9D5M4C8_9FIRM</name>
<protein>
    <recommendedName>
        <fullName evidence="2">histidine kinase</fullName>
        <ecNumber evidence="2">2.7.13.3</ecNumber>
    </recommendedName>
</protein>
<evidence type="ECO:0000256" key="2">
    <source>
        <dbReference type="ARBA" id="ARBA00012438"/>
    </source>
</evidence>
<dbReference type="InterPro" id="IPR005467">
    <property type="entry name" value="His_kinase_dom"/>
</dbReference>
<comment type="catalytic activity">
    <reaction evidence="1">
        <text>ATP + protein L-histidine = ADP + protein N-phospho-L-histidine.</text>
        <dbReference type="EC" id="2.7.13.3"/>
    </reaction>
</comment>
<keyword evidence="7" id="KW-0547">Nucleotide-binding</keyword>
<evidence type="ECO:0000256" key="1">
    <source>
        <dbReference type="ARBA" id="ARBA00000085"/>
    </source>
</evidence>
<dbReference type="PANTHER" id="PTHR43547:SF2">
    <property type="entry name" value="HYBRID SIGNAL TRANSDUCTION HISTIDINE KINASE C"/>
    <property type="match status" value="1"/>
</dbReference>
<dbReference type="RefSeq" id="WP_226392938.1">
    <property type="nucleotide sequence ID" value="NZ_JADCKB010000015.1"/>
</dbReference>
<dbReference type="Pfam" id="PF02518">
    <property type="entry name" value="HATPase_c"/>
    <property type="match status" value="1"/>
</dbReference>
<evidence type="ECO:0000256" key="4">
    <source>
        <dbReference type="ARBA" id="ARBA00022777"/>
    </source>
</evidence>
<organism evidence="7 8">
    <name type="scientific">Ructibacterium gallinarum</name>
    <dbReference type="NCBI Taxonomy" id="2779355"/>
    <lineage>
        <taxon>Bacteria</taxon>
        <taxon>Bacillati</taxon>
        <taxon>Bacillota</taxon>
        <taxon>Clostridia</taxon>
        <taxon>Eubacteriales</taxon>
        <taxon>Oscillospiraceae</taxon>
        <taxon>Ructibacterium</taxon>
    </lineage>
</organism>
<dbReference type="InterPro" id="IPR003594">
    <property type="entry name" value="HATPase_dom"/>
</dbReference>
<dbReference type="EMBL" id="JADCKB010000015">
    <property type="protein sequence ID" value="MBE5040385.1"/>
    <property type="molecule type" value="Genomic_DNA"/>
</dbReference>
<evidence type="ECO:0000256" key="5">
    <source>
        <dbReference type="ARBA" id="ARBA00023012"/>
    </source>
</evidence>
<proteinExistence type="predicted"/>
<dbReference type="GO" id="GO:0000155">
    <property type="term" value="F:phosphorelay sensor kinase activity"/>
    <property type="evidence" value="ECO:0007669"/>
    <property type="project" value="TreeGrafter"/>
</dbReference>
<keyword evidence="4" id="KW-0808">Transferase</keyword>
<dbReference type="EC" id="2.7.13.3" evidence="2"/>
<dbReference type="PANTHER" id="PTHR43547">
    <property type="entry name" value="TWO-COMPONENT HISTIDINE KINASE"/>
    <property type="match status" value="1"/>
</dbReference>
<dbReference type="Proteomes" id="UP000806542">
    <property type="component" value="Unassembled WGS sequence"/>
</dbReference>
<dbReference type="SMART" id="SM00387">
    <property type="entry name" value="HATPase_c"/>
    <property type="match status" value="1"/>
</dbReference>
<evidence type="ECO:0000259" key="6">
    <source>
        <dbReference type="PROSITE" id="PS50109"/>
    </source>
</evidence>
<comment type="caution">
    <text evidence="7">The sequence shown here is derived from an EMBL/GenBank/DDBJ whole genome shotgun (WGS) entry which is preliminary data.</text>
</comment>
<evidence type="ECO:0000313" key="7">
    <source>
        <dbReference type="EMBL" id="MBE5040385.1"/>
    </source>
</evidence>
<keyword evidence="4" id="KW-0418">Kinase</keyword>
<dbReference type="GO" id="GO:0005524">
    <property type="term" value="F:ATP binding"/>
    <property type="evidence" value="ECO:0007669"/>
    <property type="project" value="UniProtKB-KW"/>
</dbReference>
<keyword evidence="5" id="KW-0902">Two-component regulatory system</keyword>
<dbReference type="InterPro" id="IPR036890">
    <property type="entry name" value="HATPase_C_sf"/>
</dbReference>
<dbReference type="InterPro" id="IPR004358">
    <property type="entry name" value="Sig_transdc_His_kin-like_C"/>
</dbReference>
<keyword evidence="7" id="KW-0067">ATP-binding</keyword>
<dbReference type="CDD" id="cd00075">
    <property type="entry name" value="HATPase"/>
    <property type="match status" value="1"/>
</dbReference>
<dbReference type="PROSITE" id="PS50109">
    <property type="entry name" value="HIS_KIN"/>
    <property type="match status" value="1"/>
</dbReference>
<keyword evidence="8" id="KW-1185">Reference proteome</keyword>